<reference evidence="3" key="1">
    <citation type="journal article" date="2019" name="Int. J. Syst. Evol. Microbiol.">
        <title>The Global Catalogue of Microorganisms (GCM) 10K type strain sequencing project: providing services to taxonomists for standard genome sequencing and annotation.</title>
        <authorList>
            <consortium name="The Broad Institute Genomics Platform"/>
            <consortium name="The Broad Institute Genome Sequencing Center for Infectious Disease"/>
            <person name="Wu L."/>
            <person name="Ma J."/>
        </authorList>
    </citation>
    <scope>NUCLEOTIDE SEQUENCE [LARGE SCALE GENOMIC DNA]</scope>
    <source>
        <strain evidence="3">CGMCC 1.15480</strain>
    </source>
</reference>
<feature type="compositionally biased region" description="Basic and acidic residues" evidence="1">
    <location>
        <begin position="89"/>
        <end position="99"/>
    </location>
</feature>
<accession>A0ABQ1P8L0</accession>
<keyword evidence="3" id="KW-1185">Reference proteome</keyword>
<comment type="caution">
    <text evidence="2">The sequence shown here is derived from an EMBL/GenBank/DDBJ whole genome shotgun (WGS) entry which is preliminary data.</text>
</comment>
<evidence type="ECO:0000313" key="3">
    <source>
        <dbReference type="Proteomes" id="UP000597761"/>
    </source>
</evidence>
<dbReference type="Proteomes" id="UP000597761">
    <property type="component" value="Unassembled WGS sequence"/>
</dbReference>
<evidence type="ECO:0000256" key="1">
    <source>
        <dbReference type="SAM" id="MobiDB-lite"/>
    </source>
</evidence>
<name>A0ABQ1P8L0_9MICC</name>
<gene>
    <name evidence="2" type="ORF">GCM10011512_19770</name>
</gene>
<proteinExistence type="predicted"/>
<sequence length="99" mass="9738">MTVTGVTGLTSTASAVGFVATVTGAGADDDVAVGVGADGVDAAAVADGELLTGRVEDPVATGFPAEQPPTVTISPVAAARAASRRERRPRGGREKTDDT</sequence>
<evidence type="ECO:0000313" key="2">
    <source>
        <dbReference type="EMBL" id="GGC92734.1"/>
    </source>
</evidence>
<protein>
    <submittedName>
        <fullName evidence="2">Uncharacterized protein</fullName>
    </submittedName>
</protein>
<feature type="region of interest" description="Disordered" evidence="1">
    <location>
        <begin position="59"/>
        <end position="99"/>
    </location>
</feature>
<dbReference type="EMBL" id="BMJI01000011">
    <property type="protein sequence ID" value="GGC92734.1"/>
    <property type="molecule type" value="Genomic_DNA"/>
</dbReference>
<organism evidence="2 3">
    <name type="scientific">Tersicoccus solisilvae</name>
    <dbReference type="NCBI Taxonomy" id="1882339"/>
    <lineage>
        <taxon>Bacteria</taxon>
        <taxon>Bacillati</taxon>
        <taxon>Actinomycetota</taxon>
        <taxon>Actinomycetes</taxon>
        <taxon>Micrococcales</taxon>
        <taxon>Micrococcaceae</taxon>
        <taxon>Tersicoccus</taxon>
    </lineage>
</organism>